<protein>
    <recommendedName>
        <fullName evidence="3">Lipoprotein</fullName>
    </recommendedName>
</protein>
<accession>A0A0G1NRQ8</accession>
<gene>
    <name evidence="1" type="ORF">VE97_C0012G0006</name>
</gene>
<feature type="non-terminal residue" evidence="1">
    <location>
        <position position="182"/>
    </location>
</feature>
<evidence type="ECO:0008006" key="3">
    <source>
        <dbReference type="Google" id="ProtNLM"/>
    </source>
</evidence>
<comment type="caution">
    <text evidence="1">The sequence shown here is derived from an EMBL/GenBank/DDBJ whole genome shotgun (WGS) entry which is preliminary data.</text>
</comment>
<organism evidence="1 2">
    <name type="scientific">candidate division Kazan bacterium GW2011_GWB1_45_10</name>
    <dbReference type="NCBI Taxonomy" id="1620411"/>
    <lineage>
        <taxon>Bacteria</taxon>
        <taxon>Bacteria division Kazan-3B-28</taxon>
    </lineage>
</organism>
<evidence type="ECO:0000313" key="1">
    <source>
        <dbReference type="EMBL" id="KKT86884.1"/>
    </source>
</evidence>
<name>A0A0G1NRQ8_UNCK3</name>
<dbReference type="PROSITE" id="PS51257">
    <property type="entry name" value="PROKAR_LIPOPROTEIN"/>
    <property type="match status" value="1"/>
</dbReference>
<dbReference type="EMBL" id="LCJZ01000012">
    <property type="protein sequence ID" value="KKT86884.1"/>
    <property type="molecule type" value="Genomic_DNA"/>
</dbReference>
<dbReference type="Proteomes" id="UP000033958">
    <property type="component" value="Unassembled WGS sequence"/>
</dbReference>
<reference evidence="1 2" key="1">
    <citation type="journal article" date="2015" name="Nature">
        <title>rRNA introns, odd ribosomes, and small enigmatic genomes across a large radiation of phyla.</title>
        <authorList>
            <person name="Brown C.T."/>
            <person name="Hug L.A."/>
            <person name="Thomas B.C."/>
            <person name="Sharon I."/>
            <person name="Castelle C.J."/>
            <person name="Singh A."/>
            <person name="Wilkins M.J."/>
            <person name="Williams K.H."/>
            <person name="Banfield J.F."/>
        </authorList>
    </citation>
    <scope>NUCLEOTIDE SEQUENCE [LARGE SCALE GENOMIC DNA]</scope>
</reference>
<sequence>MMIKNSLVAVGMFVLILGLAGCGVKTEEPALVLEKMTRAMSQVEQLEFTGDFQLTGKSNLALLQGLNDLAVTGSGKINLTDIKNLRYLLNVTISGMGSDGKTEIGAELRSFPDLNYFRLTRIAVPLGLPFSLSADNKWYKIKSNNTDEGNILGATPLPTQDQAMQLRQLLAQSKLFNIVQKF</sequence>
<evidence type="ECO:0000313" key="2">
    <source>
        <dbReference type="Proteomes" id="UP000033958"/>
    </source>
</evidence>
<dbReference type="AlphaFoldDB" id="A0A0G1NRQ8"/>
<proteinExistence type="predicted"/>